<evidence type="ECO:0000313" key="3">
    <source>
        <dbReference type="RefSeq" id="XP_022084997.1"/>
    </source>
</evidence>
<organism evidence="2 3">
    <name type="scientific">Acanthaster planci</name>
    <name type="common">Crown-of-thorns starfish</name>
    <dbReference type="NCBI Taxonomy" id="133434"/>
    <lineage>
        <taxon>Eukaryota</taxon>
        <taxon>Metazoa</taxon>
        <taxon>Echinodermata</taxon>
        <taxon>Eleutherozoa</taxon>
        <taxon>Asterozoa</taxon>
        <taxon>Asteroidea</taxon>
        <taxon>Valvatacea</taxon>
        <taxon>Valvatida</taxon>
        <taxon>Acanthasteridae</taxon>
        <taxon>Acanthaster</taxon>
    </lineage>
</organism>
<dbReference type="OrthoDB" id="10615874at2759"/>
<evidence type="ECO:0000256" key="1">
    <source>
        <dbReference type="SAM" id="MobiDB-lite"/>
    </source>
</evidence>
<dbReference type="RefSeq" id="XP_022084997.1">
    <property type="nucleotide sequence ID" value="XM_022229305.1"/>
</dbReference>
<protein>
    <submittedName>
        <fullName evidence="3">Extensin-like</fullName>
    </submittedName>
</protein>
<dbReference type="KEGG" id="aplc:110976221"/>
<feature type="compositionally biased region" description="Low complexity" evidence="1">
    <location>
        <begin position="96"/>
        <end position="110"/>
    </location>
</feature>
<sequence>MSGCGGMASNRHARREARAEVREARLHNKAAHAAMRGNVARAARLEMKANVAHRKAEREHILAHATSRPNPATVVHVVHHISPTPPPPAYSSAQNASPAAPTDYPAAPTGYPAPPSYPGQPAYPAASVPPYPGPTTHPNPYT</sequence>
<feature type="region of interest" description="Disordered" evidence="1">
    <location>
        <begin position="50"/>
        <end position="142"/>
    </location>
</feature>
<name>A0A8B7XXL7_ACAPL</name>
<gene>
    <name evidence="3" type="primary">LOC110976221</name>
</gene>
<proteinExistence type="predicted"/>
<dbReference type="GeneID" id="110976221"/>
<reference evidence="3" key="1">
    <citation type="submission" date="2025-08" db="UniProtKB">
        <authorList>
            <consortium name="RefSeq"/>
        </authorList>
    </citation>
    <scope>IDENTIFICATION</scope>
</reference>
<keyword evidence="2" id="KW-1185">Reference proteome</keyword>
<feature type="region of interest" description="Disordered" evidence="1">
    <location>
        <begin position="1"/>
        <end position="20"/>
    </location>
</feature>
<feature type="compositionally biased region" description="Pro residues" evidence="1">
    <location>
        <begin position="127"/>
        <end position="142"/>
    </location>
</feature>
<dbReference type="AlphaFoldDB" id="A0A8B7XXL7"/>
<dbReference type="Proteomes" id="UP000694845">
    <property type="component" value="Unplaced"/>
</dbReference>
<accession>A0A8B7XXL7</accession>
<evidence type="ECO:0000313" key="2">
    <source>
        <dbReference type="Proteomes" id="UP000694845"/>
    </source>
</evidence>